<evidence type="ECO:0000313" key="3">
    <source>
        <dbReference type="EMBL" id="EMA53261.1"/>
    </source>
</evidence>
<keyword evidence="4" id="KW-1185">Reference proteome</keyword>
<feature type="region of interest" description="Disordered" evidence="2">
    <location>
        <begin position="1"/>
        <end position="31"/>
    </location>
</feature>
<keyword evidence="1" id="KW-0808">Transferase</keyword>
<dbReference type="EMBL" id="AOME01000051">
    <property type="protein sequence ID" value="EMA53261.1"/>
    <property type="molecule type" value="Genomic_DNA"/>
</dbReference>
<dbReference type="InterPro" id="IPR003673">
    <property type="entry name" value="CoA-Trfase_fam_III"/>
</dbReference>
<dbReference type="InterPro" id="IPR023606">
    <property type="entry name" value="CoA-Trfase_III_dom_1_sf"/>
</dbReference>
<dbReference type="PANTHER" id="PTHR48228:SF6">
    <property type="entry name" value="L-CARNITINE COA-TRANSFERASE"/>
    <property type="match status" value="1"/>
</dbReference>
<comment type="caution">
    <text evidence="3">The sequence shown here is derived from an EMBL/GenBank/DDBJ whole genome shotgun (WGS) entry which is preliminary data.</text>
</comment>
<dbReference type="STRING" id="1227456.C450_08102"/>
<accession>M0N5V4</accession>
<proteinExistence type="predicted"/>
<dbReference type="Proteomes" id="UP000011625">
    <property type="component" value="Unassembled WGS sequence"/>
</dbReference>
<organism evidence="3 4">
    <name type="scientific">Halococcus salifodinae DSM 8989</name>
    <dbReference type="NCBI Taxonomy" id="1227456"/>
    <lineage>
        <taxon>Archaea</taxon>
        <taxon>Methanobacteriati</taxon>
        <taxon>Methanobacteriota</taxon>
        <taxon>Stenosarchaea group</taxon>
        <taxon>Halobacteria</taxon>
        <taxon>Halobacteriales</taxon>
        <taxon>Halococcaceae</taxon>
        <taxon>Halococcus</taxon>
    </lineage>
</organism>
<evidence type="ECO:0000313" key="4">
    <source>
        <dbReference type="Proteomes" id="UP000011625"/>
    </source>
</evidence>
<gene>
    <name evidence="3" type="ORF">C450_08102</name>
</gene>
<dbReference type="PATRIC" id="fig|1227456.3.peg.1629"/>
<dbReference type="Pfam" id="PF02515">
    <property type="entry name" value="CoA_transf_3"/>
    <property type="match status" value="1"/>
</dbReference>
<reference evidence="3 4" key="1">
    <citation type="journal article" date="2014" name="PLoS Genet.">
        <title>Phylogenetically driven sequencing of extremely halophilic archaea reveals strategies for static and dynamic osmo-response.</title>
        <authorList>
            <person name="Becker E.A."/>
            <person name="Seitzer P.M."/>
            <person name="Tritt A."/>
            <person name="Larsen D."/>
            <person name="Krusor M."/>
            <person name="Yao A.I."/>
            <person name="Wu D."/>
            <person name="Madern D."/>
            <person name="Eisen J.A."/>
            <person name="Darling A.E."/>
            <person name="Facciotti M.T."/>
        </authorList>
    </citation>
    <scope>NUCLEOTIDE SEQUENCE [LARGE SCALE GENOMIC DNA]</scope>
    <source>
        <strain evidence="3 4">DSM 8989</strain>
    </source>
</reference>
<protein>
    <submittedName>
        <fullName evidence="3">CAIB/BAIF family protein</fullName>
    </submittedName>
</protein>
<evidence type="ECO:0000256" key="2">
    <source>
        <dbReference type="SAM" id="MobiDB-lite"/>
    </source>
</evidence>
<dbReference type="AlphaFoldDB" id="M0N5V4"/>
<dbReference type="SUPFAM" id="SSF89796">
    <property type="entry name" value="CoA-transferase family III (CaiB/BaiF)"/>
    <property type="match status" value="1"/>
</dbReference>
<dbReference type="InterPro" id="IPR044855">
    <property type="entry name" value="CoA-Trfase_III_dom3_sf"/>
</dbReference>
<dbReference type="Gene3D" id="3.30.1540.10">
    <property type="entry name" value="formyl-coa transferase, domain 3"/>
    <property type="match status" value="1"/>
</dbReference>
<dbReference type="InterPro" id="IPR050509">
    <property type="entry name" value="CoA-transferase_III"/>
</dbReference>
<dbReference type="PANTHER" id="PTHR48228">
    <property type="entry name" value="SUCCINYL-COA--D-CITRAMALATE COA-TRANSFERASE"/>
    <property type="match status" value="1"/>
</dbReference>
<sequence>MDANTNNTDDMTGKGSNTDMDATAAGGNTLTDGQGPLDGLVVVEAGSMIAAGQVGRLLADFGATVVKIERPGTGDHLRRFGPQKEGTGLWWKYLGRNKHSVTLDLSADAGRAVFEDLVGEADVLVENFRPGTLEKWGLAPDGLLERNPDLVALRISGFGQTGPYAERPGFGTLAESMSGFAHLNGFPDRPPLLPPTGLADGVAAMFSTFSIMFALWHREMHDGGGQVIDTSLIEPIFSLLGPQPLRYQQRDEIEKRSGNRSTSSAPRNVYRTRDERYVAISASTQPTAMRIFDAIDRPDLKDDPRFETNERRLANVDELDTIIQDWMAEHSREEVLATFDETGATVAPVFNVADIADDEHYRAREALVEVEDEDLGTGLVQNAIPKFSETPGTVDHLGPELGAHNDAVYGDFLDYEESFREELAEKEVI</sequence>
<dbReference type="Gene3D" id="3.40.50.10540">
    <property type="entry name" value="Crotonobetainyl-coa:carnitine coa-transferase, domain 1"/>
    <property type="match status" value="1"/>
</dbReference>
<evidence type="ECO:0000256" key="1">
    <source>
        <dbReference type="ARBA" id="ARBA00022679"/>
    </source>
</evidence>
<dbReference type="GO" id="GO:0016740">
    <property type="term" value="F:transferase activity"/>
    <property type="evidence" value="ECO:0007669"/>
    <property type="project" value="UniProtKB-KW"/>
</dbReference>
<name>M0N5V4_9EURY</name>